<comment type="caution">
    <text evidence="2">The sequence shown here is derived from an EMBL/GenBank/DDBJ whole genome shotgun (WGS) entry which is preliminary data.</text>
</comment>
<gene>
    <name evidence="2" type="ORF">DFH94DRAFT_848435</name>
</gene>
<feature type="compositionally biased region" description="Gly residues" evidence="1">
    <location>
        <begin position="8"/>
        <end position="19"/>
    </location>
</feature>
<name>A0A9P5MNW6_9AGAM</name>
<sequence>MILLYHTGVGGRGGPGSGGTPSACSGRARPPVASTPRTQAPGLDREHEVLPLQKAARPMDRTIRAPVQYTPAAPLHSMRTKRDRQRVVMREGTAMVRIARSDLGRGQWEQQQWVNLDSQADGPITSERDLDLRSIRAYIPRHARVRRVVDADSDGLSPRPRDDGKLVLWCTTTTTTTGTDSTSTSRTGVATRAVAA</sequence>
<evidence type="ECO:0000256" key="1">
    <source>
        <dbReference type="SAM" id="MobiDB-lite"/>
    </source>
</evidence>
<reference evidence="2" key="1">
    <citation type="submission" date="2019-10" db="EMBL/GenBank/DDBJ databases">
        <authorList>
            <consortium name="DOE Joint Genome Institute"/>
            <person name="Kuo A."/>
            <person name="Miyauchi S."/>
            <person name="Kiss E."/>
            <person name="Drula E."/>
            <person name="Kohler A."/>
            <person name="Sanchez-Garcia M."/>
            <person name="Andreopoulos B."/>
            <person name="Barry K.W."/>
            <person name="Bonito G."/>
            <person name="Buee M."/>
            <person name="Carver A."/>
            <person name="Chen C."/>
            <person name="Cichocki N."/>
            <person name="Clum A."/>
            <person name="Culley D."/>
            <person name="Crous P.W."/>
            <person name="Fauchery L."/>
            <person name="Girlanda M."/>
            <person name="Hayes R."/>
            <person name="Keri Z."/>
            <person name="LaButti K."/>
            <person name="Lipzen A."/>
            <person name="Lombard V."/>
            <person name="Magnuson J."/>
            <person name="Maillard F."/>
            <person name="Morin E."/>
            <person name="Murat C."/>
            <person name="Nolan M."/>
            <person name="Ohm R."/>
            <person name="Pangilinan J."/>
            <person name="Pereira M."/>
            <person name="Perotto S."/>
            <person name="Peter M."/>
            <person name="Riley R."/>
            <person name="Sitrit Y."/>
            <person name="Stielow B."/>
            <person name="Szollosi G."/>
            <person name="Zifcakova L."/>
            <person name="Stursova M."/>
            <person name="Spatafora J.W."/>
            <person name="Tedersoo L."/>
            <person name="Vaario L.-M."/>
            <person name="Yamada A."/>
            <person name="Yan M."/>
            <person name="Wang P."/>
            <person name="Xu J."/>
            <person name="Bruns T."/>
            <person name="Baldrian P."/>
            <person name="Vilgalys R."/>
            <person name="Henrissat B."/>
            <person name="Grigoriev I.V."/>
            <person name="Hibbett D."/>
            <person name="Nagy L.G."/>
            <person name="Martin F.M."/>
        </authorList>
    </citation>
    <scope>NUCLEOTIDE SEQUENCE</scope>
    <source>
        <strain evidence="2">Prilba</strain>
    </source>
</reference>
<evidence type="ECO:0000313" key="2">
    <source>
        <dbReference type="EMBL" id="KAF8466573.1"/>
    </source>
</evidence>
<dbReference type="EMBL" id="WHVB01000040">
    <property type="protein sequence ID" value="KAF8466573.1"/>
    <property type="molecule type" value="Genomic_DNA"/>
</dbReference>
<feature type="region of interest" description="Disordered" evidence="1">
    <location>
        <begin position="6"/>
        <end position="40"/>
    </location>
</feature>
<feature type="region of interest" description="Disordered" evidence="1">
    <location>
        <begin position="175"/>
        <end position="196"/>
    </location>
</feature>
<organism evidence="2 3">
    <name type="scientific">Russula ochroleuca</name>
    <dbReference type="NCBI Taxonomy" id="152965"/>
    <lineage>
        <taxon>Eukaryota</taxon>
        <taxon>Fungi</taxon>
        <taxon>Dikarya</taxon>
        <taxon>Basidiomycota</taxon>
        <taxon>Agaricomycotina</taxon>
        <taxon>Agaricomycetes</taxon>
        <taxon>Russulales</taxon>
        <taxon>Russulaceae</taxon>
        <taxon>Russula</taxon>
    </lineage>
</organism>
<dbReference type="Proteomes" id="UP000759537">
    <property type="component" value="Unassembled WGS sequence"/>
</dbReference>
<proteinExistence type="predicted"/>
<feature type="compositionally biased region" description="Low complexity" evidence="1">
    <location>
        <begin position="175"/>
        <end position="187"/>
    </location>
</feature>
<reference evidence="2" key="2">
    <citation type="journal article" date="2020" name="Nat. Commun.">
        <title>Large-scale genome sequencing of mycorrhizal fungi provides insights into the early evolution of symbiotic traits.</title>
        <authorList>
            <person name="Miyauchi S."/>
            <person name="Kiss E."/>
            <person name="Kuo A."/>
            <person name="Drula E."/>
            <person name="Kohler A."/>
            <person name="Sanchez-Garcia M."/>
            <person name="Morin E."/>
            <person name="Andreopoulos B."/>
            <person name="Barry K.W."/>
            <person name="Bonito G."/>
            <person name="Buee M."/>
            <person name="Carver A."/>
            <person name="Chen C."/>
            <person name="Cichocki N."/>
            <person name="Clum A."/>
            <person name="Culley D."/>
            <person name="Crous P.W."/>
            <person name="Fauchery L."/>
            <person name="Girlanda M."/>
            <person name="Hayes R.D."/>
            <person name="Keri Z."/>
            <person name="LaButti K."/>
            <person name="Lipzen A."/>
            <person name="Lombard V."/>
            <person name="Magnuson J."/>
            <person name="Maillard F."/>
            <person name="Murat C."/>
            <person name="Nolan M."/>
            <person name="Ohm R.A."/>
            <person name="Pangilinan J."/>
            <person name="Pereira M.F."/>
            <person name="Perotto S."/>
            <person name="Peter M."/>
            <person name="Pfister S."/>
            <person name="Riley R."/>
            <person name="Sitrit Y."/>
            <person name="Stielow J.B."/>
            <person name="Szollosi G."/>
            <person name="Zifcakova L."/>
            <person name="Stursova M."/>
            <person name="Spatafora J.W."/>
            <person name="Tedersoo L."/>
            <person name="Vaario L.M."/>
            <person name="Yamada A."/>
            <person name="Yan M."/>
            <person name="Wang P."/>
            <person name="Xu J."/>
            <person name="Bruns T."/>
            <person name="Baldrian P."/>
            <person name="Vilgalys R."/>
            <person name="Dunand C."/>
            <person name="Henrissat B."/>
            <person name="Grigoriev I.V."/>
            <person name="Hibbett D."/>
            <person name="Nagy L.G."/>
            <person name="Martin F.M."/>
        </authorList>
    </citation>
    <scope>NUCLEOTIDE SEQUENCE</scope>
    <source>
        <strain evidence="2">Prilba</strain>
    </source>
</reference>
<keyword evidence="3" id="KW-1185">Reference proteome</keyword>
<protein>
    <submittedName>
        <fullName evidence="2">Uncharacterized protein</fullName>
    </submittedName>
</protein>
<dbReference type="AlphaFoldDB" id="A0A9P5MNW6"/>
<evidence type="ECO:0000313" key="3">
    <source>
        <dbReference type="Proteomes" id="UP000759537"/>
    </source>
</evidence>
<accession>A0A9P5MNW6</accession>